<keyword evidence="2" id="KW-1185">Reference proteome</keyword>
<dbReference type="Pfam" id="PF07394">
    <property type="entry name" value="DUF1501"/>
    <property type="match status" value="1"/>
</dbReference>
<dbReference type="PANTHER" id="PTHR43737:SF1">
    <property type="entry name" value="DUF1501 DOMAIN-CONTAINING PROTEIN"/>
    <property type="match status" value="1"/>
</dbReference>
<evidence type="ECO:0000313" key="1">
    <source>
        <dbReference type="EMBL" id="NIJ44529.1"/>
    </source>
</evidence>
<proteinExistence type="predicted"/>
<dbReference type="RefSeq" id="WP_167184690.1">
    <property type="nucleotide sequence ID" value="NZ_JAASQL010000001.1"/>
</dbReference>
<dbReference type="EMBL" id="JAASQL010000001">
    <property type="protein sequence ID" value="NIJ44529.1"/>
    <property type="molecule type" value="Genomic_DNA"/>
</dbReference>
<protein>
    <submittedName>
        <fullName evidence="1">Uncharacterized protein (DUF1501 family)</fullName>
    </submittedName>
</protein>
<sequence>MKRRDFIINSSLASGMLFVPSFLQAFEKIPKNKLGHKKLVVIQLSGGNDGLNTVIPYNNDIYYRKRPKLAIPKKELLRLNGDVGLPNYMSPLKNLYDKGYVSIINNVGYPNPVRSHFRSADIWQTATDANEYKSTGWIGNYIDAYKLESHMAIDVDNKLSLALKGKDKSGIAAFDPKLLHRNASDPFLKKIANKHHLDEHLNEENLGYLYKQMIQAESSATYIHEKSKTYKSNTKYNSNSFEKQLATTATYINSHLETKVYYVSMGGFDTHVSQPYKHKRLMSVLSNGLENFVNDLKQNDTFKDTLIMVFSEFGRRVEENAGMGTDHGAANNLFVLTENLKKPGIYNNTPNLANLDNNGDIKYEVDFRQVYSTVLEKWLEADPKKILGKSFENLNFI</sequence>
<comment type="caution">
    <text evidence="1">The sequence shown here is derived from an EMBL/GenBank/DDBJ whole genome shotgun (WGS) entry which is preliminary data.</text>
</comment>
<name>A0ABX0U858_9FLAO</name>
<evidence type="ECO:0000313" key="2">
    <source>
        <dbReference type="Proteomes" id="UP000745859"/>
    </source>
</evidence>
<organism evidence="1 2">
    <name type="scientific">Wenyingzhuangia heitensis</name>
    <dbReference type="NCBI Taxonomy" id="1487859"/>
    <lineage>
        <taxon>Bacteria</taxon>
        <taxon>Pseudomonadati</taxon>
        <taxon>Bacteroidota</taxon>
        <taxon>Flavobacteriia</taxon>
        <taxon>Flavobacteriales</taxon>
        <taxon>Flavobacteriaceae</taxon>
        <taxon>Wenyingzhuangia</taxon>
    </lineage>
</organism>
<reference evidence="1 2" key="1">
    <citation type="submission" date="2020-03" db="EMBL/GenBank/DDBJ databases">
        <title>Genomic Encyclopedia of Type Strains, Phase IV (KMG-IV): sequencing the most valuable type-strain genomes for metagenomic binning, comparative biology and taxonomic classification.</title>
        <authorList>
            <person name="Goeker M."/>
        </authorList>
    </citation>
    <scope>NUCLEOTIDE SEQUENCE [LARGE SCALE GENOMIC DNA]</scope>
    <source>
        <strain evidence="1 2">DSM 101599</strain>
    </source>
</reference>
<accession>A0ABX0U858</accession>
<dbReference type="InterPro" id="IPR010869">
    <property type="entry name" value="DUF1501"/>
</dbReference>
<gene>
    <name evidence="1" type="ORF">FHR24_000968</name>
</gene>
<dbReference type="PANTHER" id="PTHR43737">
    <property type="entry name" value="BLL7424 PROTEIN"/>
    <property type="match status" value="1"/>
</dbReference>
<dbReference type="Proteomes" id="UP000745859">
    <property type="component" value="Unassembled WGS sequence"/>
</dbReference>